<sequence length="73" mass="8330">MTIQDLEPGMCIAGRNLRSGGFNVREIVSISGRRITYKVRRYDRGMDCNRIYTCNIGDFIGWANRDVTERVAA</sequence>
<proteinExistence type="predicted"/>
<dbReference type="Proteomes" id="UP001238179">
    <property type="component" value="Chromosome"/>
</dbReference>
<evidence type="ECO:0000313" key="2">
    <source>
        <dbReference type="Proteomes" id="UP001238179"/>
    </source>
</evidence>
<evidence type="ECO:0000313" key="1">
    <source>
        <dbReference type="EMBL" id="BDU72364.1"/>
    </source>
</evidence>
<protein>
    <submittedName>
        <fullName evidence="1">Uncharacterized protein</fullName>
    </submittedName>
</protein>
<dbReference type="KEGG" id="msil:METEAL_15380"/>
<dbReference type="AlphaFoldDB" id="A0AA48K7X5"/>
<gene>
    <name evidence="1" type="ORF">METEAL_15380</name>
</gene>
<dbReference type="EMBL" id="AP027080">
    <property type="protein sequence ID" value="BDU72364.1"/>
    <property type="molecule type" value="Genomic_DNA"/>
</dbReference>
<reference evidence="2" key="1">
    <citation type="journal article" date="2023" name="Int. J. Syst. Evol. Microbiol.">
        <title>Mesoterricola silvestris gen. nov., sp. nov., Mesoterricola sediminis sp. nov., Geothrix oryzae sp. nov., Geothrix edaphica sp. nov., Geothrix rubra sp. nov., and Geothrix limicola sp. nov., six novel members of Acidobacteriota isolated from soils.</title>
        <authorList>
            <person name="Itoh H."/>
            <person name="Sugisawa Y."/>
            <person name="Mise K."/>
            <person name="Xu Z."/>
            <person name="Kuniyasu M."/>
            <person name="Ushijima N."/>
            <person name="Kawano K."/>
            <person name="Kobayashi E."/>
            <person name="Shiratori Y."/>
            <person name="Masuda Y."/>
            <person name="Senoo K."/>
        </authorList>
    </citation>
    <scope>NUCLEOTIDE SEQUENCE [LARGE SCALE GENOMIC DNA]</scope>
    <source>
        <strain evidence="2">W79</strain>
    </source>
</reference>
<name>A0AA48K7X5_9BACT</name>
<keyword evidence="2" id="KW-1185">Reference proteome</keyword>
<accession>A0AA48K7X5</accession>
<dbReference type="RefSeq" id="WP_316415268.1">
    <property type="nucleotide sequence ID" value="NZ_AP027080.1"/>
</dbReference>
<organism evidence="1 2">
    <name type="scientific">Mesoterricola silvestris</name>
    <dbReference type="NCBI Taxonomy" id="2927979"/>
    <lineage>
        <taxon>Bacteria</taxon>
        <taxon>Pseudomonadati</taxon>
        <taxon>Acidobacteriota</taxon>
        <taxon>Holophagae</taxon>
        <taxon>Holophagales</taxon>
        <taxon>Holophagaceae</taxon>
        <taxon>Mesoterricola</taxon>
    </lineage>
</organism>